<dbReference type="AlphaFoldDB" id="A0AAD9DD96"/>
<protein>
    <submittedName>
        <fullName evidence="1">Uncharacterized protein</fullName>
    </submittedName>
</protein>
<keyword evidence="2" id="KW-1185">Reference proteome</keyword>
<accession>A0AAD9DD96</accession>
<gene>
    <name evidence="1" type="ORF">QTG54_007986</name>
</gene>
<sequence>MYTGATRIDEVGYEYEWDLNGVSNNSSASVVSGVVPIGPGTSPLTHKIMCIPKGSCSSFYISAPNVTREVVRHVVDDNSTSWENATYSNVTVNETLSFTTVYALAMDNVTYRKVTWRAPYDGFGSASDNQTTNMGSCTVGGLCNEQTQDLFDLELRTPAKYKMTYDRFPDVFMPTISNSRIGWNFGYTNIGDGSWELQYLLQDYNYNEHFYDLDSAYGVIESVPKDGCELSFNITPTAPVESYTVKKNGMQLENLPEIN</sequence>
<dbReference type="Proteomes" id="UP001224775">
    <property type="component" value="Unassembled WGS sequence"/>
</dbReference>
<dbReference type="EMBL" id="JATAAI010000013">
    <property type="protein sequence ID" value="KAK1741508.1"/>
    <property type="molecule type" value="Genomic_DNA"/>
</dbReference>
<organism evidence="1 2">
    <name type="scientific">Skeletonema marinoi</name>
    <dbReference type="NCBI Taxonomy" id="267567"/>
    <lineage>
        <taxon>Eukaryota</taxon>
        <taxon>Sar</taxon>
        <taxon>Stramenopiles</taxon>
        <taxon>Ochrophyta</taxon>
        <taxon>Bacillariophyta</taxon>
        <taxon>Coscinodiscophyceae</taxon>
        <taxon>Thalassiosirophycidae</taxon>
        <taxon>Thalassiosirales</taxon>
        <taxon>Skeletonemataceae</taxon>
        <taxon>Skeletonema</taxon>
        <taxon>Skeletonema marinoi-dohrnii complex</taxon>
    </lineage>
</organism>
<comment type="caution">
    <text evidence="1">The sequence shown here is derived from an EMBL/GenBank/DDBJ whole genome shotgun (WGS) entry which is preliminary data.</text>
</comment>
<evidence type="ECO:0000313" key="2">
    <source>
        <dbReference type="Proteomes" id="UP001224775"/>
    </source>
</evidence>
<evidence type="ECO:0000313" key="1">
    <source>
        <dbReference type="EMBL" id="KAK1741508.1"/>
    </source>
</evidence>
<name>A0AAD9DD96_9STRA</name>
<reference evidence="1" key="1">
    <citation type="submission" date="2023-06" db="EMBL/GenBank/DDBJ databases">
        <title>Survivors Of The Sea: Transcriptome response of Skeletonema marinoi to long-term dormancy.</title>
        <authorList>
            <person name="Pinder M.I.M."/>
            <person name="Kourtchenko O."/>
            <person name="Robertson E.K."/>
            <person name="Larsson T."/>
            <person name="Maumus F."/>
            <person name="Osuna-Cruz C.M."/>
            <person name="Vancaester E."/>
            <person name="Stenow R."/>
            <person name="Vandepoele K."/>
            <person name="Ploug H."/>
            <person name="Bruchert V."/>
            <person name="Godhe A."/>
            <person name="Topel M."/>
        </authorList>
    </citation>
    <scope>NUCLEOTIDE SEQUENCE</scope>
    <source>
        <strain evidence="1">R05AC</strain>
    </source>
</reference>
<proteinExistence type="predicted"/>